<dbReference type="Gene3D" id="2.30.29.30">
    <property type="entry name" value="Pleckstrin-homology domain (PH domain)/Phosphotyrosine-binding domain (PTB)"/>
    <property type="match status" value="1"/>
</dbReference>
<keyword evidence="4 6" id="KW-0442">Lipid degradation</keyword>
<dbReference type="PANTHER" id="PTHR18896">
    <property type="entry name" value="PHOSPHOLIPASE D"/>
    <property type="match status" value="1"/>
</dbReference>
<dbReference type="FunFam" id="3.30.870.10:FF:000011">
    <property type="entry name" value="Phospholipase"/>
    <property type="match status" value="1"/>
</dbReference>
<dbReference type="SMART" id="SM00233">
    <property type="entry name" value="PH"/>
    <property type="match status" value="1"/>
</dbReference>
<dbReference type="Gene3D" id="3.30.870.10">
    <property type="entry name" value="Endonuclease Chain A"/>
    <property type="match status" value="2"/>
</dbReference>
<comment type="catalytic activity">
    <reaction evidence="1 6">
        <text>a 1,2-diacyl-sn-glycero-3-phosphocholine + H2O = a 1,2-diacyl-sn-glycero-3-phosphate + choline + H(+)</text>
        <dbReference type="Rhea" id="RHEA:14445"/>
        <dbReference type="ChEBI" id="CHEBI:15354"/>
        <dbReference type="ChEBI" id="CHEBI:15377"/>
        <dbReference type="ChEBI" id="CHEBI:15378"/>
        <dbReference type="ChEBI" id="CHEBI:57643"/>
        <dbReference type="ChEBI" id="CHEBI:58608"/>
        <dbReference type="EC" id="3.1.4.4"/>
    </reaction>
</comment>
<dbReference type="InterPro" id="IPR001736">
    <property type="entry name" value="PLipase_D/transphosphatidylase"/>
</dbReference>
<dbReference type="InterPro" id="IPR016555">
    <property type="entry name" value="PLipase_D_euk"/>
</dbReference>
<dbReference type="GO" id="GO:0016042">
    <property type="term" value="P:lipid catabolic process"/>
    <property type="evidence" value="ECO:0007669"/>
    <property type="project" value="UniProtKB-KW"/>
</dbReference>
<keyword evidence="5" id="KW-0443">Lipid metabolism</keyword>
<organism evidence="9 10">
    <name type="scientific">Cinchona calisaya</name>
    <dbReference type="NCBI Taxonomy" id="153742"/>
    <lineage>
        <taxon>Eukaryota</taxon>
        <taxon>Viridiplantae</taxon>
        <taxon>Streptophyta</taxon>
        <taxon>Embryophyta</taxon>
        <taxon>Tracheophyta</taxon>
        <taxon>Spermatophyta</taxon>
        <taxon>Magnoliopsida</taxon>
        <taxon>eudicotyledons</taxon>
        <taxon>Gunneridae</taxon>
        <taxon>Pentapetalae</taxon>
        <taxon>asterids</taxon>
        <taxon>lamiids</taxon>
        <taxon>Gentianales</taxon>
        <taxon>Rubiaceae</taxon>
        <taxon>Cinchonoideae</taxon>
        <taxon>Cinchoneae</taxon>
        <taxon>Cinchona</taxon>
    </lineage>
</organism>
<feature type="domain" description="PLD phosphodiesterase" evidence="8">
    <location>
        <begin position="470"/>
        <end position="497"/>
    </location>
</feature>
<dbReference type="EC" id="3.1.4.4" evidence="6"/>
<gene>
    <name evidence="9" type="ORF">ACH5RR_001577</name>
</gene>
<accession>A0ABD3B480</accession>
<feature type="compositionally biased region" description="Acidic residues" evidence="7">
    <location>
        <begin position="118"/>
        <end position="129"/>
    </location>
</feature>
<dbReference type="SUPFAM" id="SSF50729">
    <property type="entry name" value="PH domain-like"/>
    <property type="match status" value="1"/>
</dbReference>
<evidence type="ECO:0000256" key="2">
    <source>
        <dbReference type="ARBA" id="ARBA00022737"/>
    </source>
</evidence>
<dbReference type="PIRSF" id="PIRSF009376">
    <property type="entry name" value="Phospholipase_D_euk"/>
    <property type="match status" value="1"/>
</dbReference>
<dbReference type="CDD" id="cd09141">
    <property type="entry name" value="PLDc_vPLD1_2_yPLD_like_2"/>
    <property type="match status" value="1"/>
</dbReference>
<evidence type="ECO:0000256" key="7">
    <source>
        <dbReference type="SAM" id="MobiDB-lite"/>
    </source>
</evidence>
<dbReference type="InterPro" id="IPR001849">
    <property type="entry name" value="PH_domain"/>
</dbReference>
<dbReference type="GO" id="GO:0004630">
    <property type="term" value="F:phospholipase D activity"/>
    <property type="evidence" value="ECO:0007669"/>
    <property type="project" value="UniProtKB-UniRule"/>
</dbReference>
<keyword evidence="3 6" id="KW-0378">Hydrolase</keyword>
<sequence>MSTEKLISEKMPSSATSSSHSLRCYGETTRIFEELPTATIVALSRPEAGDISPLLLSYTIEVQYKQFKWSLSKKASEVFYLHFALKKRAIIEEFHEKQEQVKEWLQHIGIGDHTAATDDIDDNDDETDDGAMPISTDDNAKNRYVPSRAALSIIRPALSRQQTVPENAKVAMQGYLNHFLSNLDIVNTREVCKFLEVSTLSFSQEFGAKLKEDYVMVKHSSRMPKEEAYTRCCFCCWFTCCNNKWQKVWAVMKPGFLALLKDPFDTRLLDIVVFDVLLASKVDGKVEASLAEEIMKRNPLHYAFKVSCGSQKIELRSTSSAKVRDWVSAINDTGLKPPEGWCHTHHFGSFAPQRGLIEDGSQAQWFIDGKVAFEAIASTIEKAKSEIYMTGWWLCPELYLRRPFHNHNSSRLDTLLEVKAKQGVQIYILLYKEVSIALKINSSYSKRKLLSIHENIKVLRYPNRFPTGVYLWSHHEKLVIVDHNICFLGGLDLCFGRYDTNEHNIGDNPPYIWPGKDYYNPRESEPNSWEDAMKDELERRKYPRMPWHDVHCALWGPACRDVARHFVQRWNQAKRNTAPNEQQIPLLIPQQHMVIPHYMGRSNEIEIRNKAAPVNENYFGRQDSFSSQSPLEDVPLLLPQEPNGIDFSSLDDKLSGPDSNGYYLNLLEANEEKDKAGESDLAASDDWWETQERVCQVISPDEVIQVGPRTSCSCQIIRSVSNWSAGTSQTEDSIHRAYCSMIEKAQHFIYIENQFFISGLSGDDIIQNRILDALYKRILEAHKEKQCFRVIIVIPLLPGFQGGLDDSGAATVRAIMHWQYRTISRPKNSILDKLCALLGPETDNYISFYGLRTYGKVSDSGPLVTSQVYVHSKVMIIDDHIALVGSANINDRSLLGSRDSEIGVLIEDKNFVESSMNGKSWNAGEFSFNLRISLWAEHLGLRPGELNKIRDPILDTTYKDLWMATARSNAMIYQDVFACIPNDLIHSRSAFRQAMSHSKEKVGHTTIDLGVAPEKIVSYENGEVTVMDPTEKLKSVRGFLVSFPLEFMSQEDLRPVFIESEFYTSPQVFY</sequence>
<evidence type="ECO:0000313" key="9">
    <source>
        <dbReference type="EMBL" id="KAL3538211.1"/>
    </source>
</evidence>
<name>A0ABD3B480_9GENT</name>
<protein>
    <recommendedName>
        <fullName evidence="6">Phospholipase</fullName>
        <ecNumber evidence="6">3.1.4.4</ecNumber>
    </recommendedName>
</protein>
<evidence type="ECO:0000256" key="4">
    <source>
        <dbReference type="ARBA" id="ARBA00022963"/>
    </source>
</evidence>
<evidence type="ECO:0000256" key="5">
    <source>
        <dbReference type="ARBA" id="ARBA00023098"/>
    </source>
</evidence>
<dbReference type="Pfam" id="PF00614">
    <property type="entry name" value="PLDc"/>
    <property type="match status" value="1"/>
</dbReference>
<evidence type="ECO:0000256" key="3">
    <source>
        <dbReference type="ARBA" id="ARBA00022801"/>
    </source>
</evidence>
<feature type="domain" description="PLD phosphodiesterase" evidence="8">
    <location>
        <begin position="866"/>
        <end position="893"/>
    </location>
</feature>
<dbReference type="SUPFAM" id="SSF56024">
    <property type="entry name" value="Phospholipase D/nuclease"/>
    <property type="match status" value="2"/>
</dbReference>
<dbReference type="CDD" id="cd09138">
    <property type="entry name" value="PLDc_vPLD1_2_yPLD_like_1"/>
    <property type="match status" value="1"/>
</dbReference>
<reference evidence="9 10" key="1">
    <citation type="submission" date="2024-11" db="EMBL/GenBank/DDBJ databases">
        <title>A near-complete genome assembly of Cinchona calisaya.</title>
        <authorList>
            <person name="Lian D.C."/>
            <person name="Zhao X.W."/>
            <person name="Wei L."/>
        </authorList>
    </citation>
    <scope>NUCLEOTIDE SEQUENCE [LARGE SCALE GENOMIC DNA]</scope>
    <source>
        <tissue evidence="9">Nenye</tissue>
    </source>
</reference>
<feature type="region of interest" description="Disordered" evidence="7">
    <location>
        <begin position="115"/>
        <end position="138"/>
    </location>
</feature>
<dbReference type="SMART" id="SM00155">
    <property type="entry name" value="PLDc"/>
    <property type="match status" value="2"/>
</dbReference>
<dbReference type="Proteomes" id="UP001630127">
    <property type="component" value="Unassembled WGS sequence"/>
</dbReference>
<dbReference type="InterPro" id="IPR015679">
    <property type="entry name" value="PLipase_D_fam"/>
</dbReference>
<evidence type="ECO:0000256" key="1">
    <source>
        <dbReference type="ARBA" id="ARBA00000798"/>
    </source>
</evidence>
<dbReference type="AlphaFoldDB" id="A0ABD3B480"/>
<evidence type="ECO:0000259" key="8">
    <source>
        <dbReference type="PROSITE" id="PS50035"/>
    </source>
</evidence>
<dbReference type="EMBL" id="JBJUIK010000001">
    <property type="protein sequence ID" value="KAL3538211.1"/>
    <property type="molecule type" value="Genomic_DNA"/>
</dbReference>
<keyword evidence="2" id="KW-0677">Repeat</keyword>
<proteinExistence type="inferred from homology"/>
<dbReference type="Pfam" id="PF13091">
    <property type="entry name" value="PLDc_2"/>
    <property type="match status" value="1"/>
</dbReference>
<comment type="similarity">
    <text evidence="6">Belongs to the phospholipase D family.</text>
</comment>
<evidence type="ECO:0000256" key="6">
    <source>
        <dbReference type="PIRNR" id="PIRNR009376"/>
    </source>
</evidence>
<dbReference type="InterPro" id="IPR025202">
    <property type="entry name" value="PLD-like_dom"/>
</dbReference>
<comment type="caution">
    <text evidence="9">The sequence shown here is derived from an EMBL/GenBank/DDBJ whole genome shotgun (WGS) entry which is preliminary data.</text>
</comment>
<dbReference type="PANTHER" id="PTHR18896:SF133">
    <property type="entry name" value="PHOSPHOLIPASE D ZETA 2"/>
    <property type="match status" value="1"/>
</dbReference>
<dbReference type="PROSITE" id="PS50035">
    <property type="entry name" value="PLD"/>
    <property type="match status" value="2"/>
</dbReference>
<keyword evidence="10" id="KW-1185">Reference proteome</keyword>
<evidence type="ECO:0000313" key="10">
    <source>
        <dbReference type="Proteomes" id="UP001630127"/>
    </source>
</evidence>
<dbReference type="InterPro" id="IPR011993">
    <property type="entry name" value="PH-like_dom_sf"/>
</dbReference>
<feature type="region of interest" description="Disordered" evidence="7">
    <location>
        <begin position="1"/>
        <end position="21"/>
    </location>
</feature>